<dbReference type="AlphaFoldDB" id="A0A310SIR8"/>
<name>A0A310SIR8_9HYME</name>
<gene>
    <name evidence="1" type="ORF">WN48_04095</name>
</gene>
<dbReference type="Proteomes" id="UP000250275">
    <property type="component" value="Unassembled WGS sequence"/>
</dbReference>
<evidence type="ECO:0000313" key="2">
    <source>
        <dbReference type="Proteomes" id="UP000250275"/>
    </source>
</evidence>
<evidence type="ECO:0000313" key="1">
    <source>
        <dbReference type="EMBL" id="OAD55970.1"/>
    </source>
</evidence>
<dbReference type="EMBL" id="KQ762329">
    <property type="protein sequence ID" value="OAD55970.1"/>
    <property type="molecule type" value="Genomic_DNA"/>
</dbReference>
<organism evidence="1 2">
    <name type="scientific">Eufriesea mexicana</name>
    <dbReference type="NCBI Taxonomy" id="516756"/>
    <lineage>
        <taxon>Eukaryota</taxon>
        <taxon>Metazoa</taxon>
        <taxon>Ecdysozoa</taxon>
        <taxon>Arthropoda</taxon>
        <taxon>Hexapoda</taxon>
        <taxon>Insecta</taxon>
        <taxon>Pterygota</taxon>
        <taxon>Neoptera</taxon>
        <taxon>Endopterygota</taxon>
        <taxon>Hymenoptera</taxon>
        <taxon>Apocrita</taxon>
        <taxon>Aculeata</taxon>
        <taxon>Apoidea</taxon>
        <taxon>Anthophila</taxon>
        <taxon>Apidae</taxon>
        <taxon>Eufriesea</taxon>
    </lineage>
</organism>
<protein>
    <submittedName>
        <fullName evidence="1">Uncharacterized protein</fullName>
    </submittedName>
</protein>
<sequence length="236" mass="26725">MSTRNPASGYGAAPLPFTACCSPTWPLCPPNLTPPPLWDGFFYPSHLSVSPHPRNLALGKKGTYRKGIWEENSFVSSGLRRLAQHTAFRSTNVYGSLLEGWTANIVVIDVGWWPMCRYVDPAVSEFAFTSRTATRNMCSRPVENWRSEHMFPLKEKGVCQRRNMIRWECRCRKESGAKENSKSRIANREEACKEAWSYCLRSFAATTYRACADSVRISEMPTSNAHVRHQVAEVVV</sequence>
<accession>A0A310SIR8</accession>
<proteinExistence type="predicted"/>
<keyword evidence="2" id="KW-1185">Reference proteome</keyword>
<reference evidence="1 2" key="1">
    <citation type="submission" date="2015-07" db="EMBL/GenBank/DDBJ databases">
        <title>The genome of Eufriesea mexicana.</title>
        <authorList>
            <person name="Pan H."/>
            <person name="Kapheim K."/>
        </authorList>
    </citation>
    <scope>NUCLEOTIDE SEQUENCE [LARGE SCALE GENOMIC DNA]</scope>
    <source>
        <strain evidence="1">0111107269</strain>
        <tissue evidence="1">Whole body</tissue>
    </source>
</reference>